<name>D4IP16_9BACT</name>
<dbReference type="HOGENOM" id="CLU_2949976_0_0_10"/>
<proteinExistence type="predicted"/>
<protein>
    <submittedName>
        <fullName evidence="1">Uncharacterized protein</fullName>
    </submittedName>
</protein>
<dbReference type="EMBL" id="FP929032">
    <property type="protein sequence ID" value="CBK64678.1"/>
    <property type="molecule type" value="Genomic_DNA"/>
</dbReference>
<reference evidence="1 2" key="2">
    <citation type="submission" date="2010-03" db="EMBL/GenBank/DDBJ databases">
        <authorList>
            <person name="Pajon A."/>
        </authorList>
    </citation>
    <scope>NUCLEOTIDE SEQUENCE [LARGE SCALE GENOMIC DNA]</scope>
    <source>
        <strain evidence="1 2">WAL 8301</strain>
    </source>
</reference>
<dbReference type="AlphaFoldDB" id="D4IP16"/>
<gene>
    <name evidence="1" type="ORF">AL1_24550</name>
</gene>
<dbReference type="Proteomes" id="UP000008794">
    <property type="component" value="Chromosome"/>
</dbReference>
<evidence type="ECO:0000313" key="1">
    <source>
        <dbReference type="EMBL" id="CBK64678.1"/>
    </source>
</evidence>
<evidence type="ECO:0000313" key="2">
    <source>
        <dbReference type="Proteomes" id="UP000008794"/>
    </source>
</evidence>
<sequence length="59" mass="7004">MNIVVFLIGTHTLKQNIIVIYNALCSTWCFFSHYFLYFSQLTFFDGFQIYINKSVLKLV</sequence>
<organism evidence="1 2">
    <name type="scientific">Alistipes shahii WAL 8301</name>
    <dbReference type="NCBI Taxonomy" id="717959"/>
    <lineage>
        <taxon>Bacteria</taxon>
        <taxon>Pseudomonadati</taxon>
        <taxon>Bacteroidota</taxon>
        <taxon>Bacteroidia</taxon>
        <taxon>Bacteroidales</taxon>
        <taxon>Rikenellaceae</taxon>
        <taxon>Alistipes</taxon>
    </lineage>
</organism>
<accession>D4IP16</accession>
<reference evidence="1 2" key="1">
    <citation type="submission" date="2010-03" db="EMBL/GenBank/DDBJ databases">
        <title>The genome sequence of Alistipes shahii WAL 8301.</title>
        <authorList>
            <consortium name="metaHIT consortium -- http://www.metahit.eu/"/>
            <person name="Pajon A."/>
            <person name="Turner K."/>
            <person name="Parkhill J."/>
        </authorList>
    </citation>
    <scope>NUCLEOTIDE SEQUENCE [LARGE SCALE GENOMIC DNA]</scope>
    <source>
        <strain evidence="1 2">WAL 8301</strain>
    </source>
</reference>
<keyword evidence="2" id="KW-1185">Reference proteome</keyword>
<dbReference type="KEGG" id="ash:AL1_24550"/>